<dbReference type="InterPro" id="IPR012347">
    <property type="entry name" value="Ferritin-like"/>
</dbReference>
<dbReference type="PANTHER" id="PTHR38593:SF1">
    <property type="entry name" value="BLR2558 PROTEIN"/>
    <property type="match status" value="1"/>
</dbReference>
<dbReference type="EMBL" id="NRSG01000003">
    <property type="protein sequence ID" value="MBK1656767.1"/>
    <property type="molecule type" value="Genomic_DNA"/>
</dbReference>
<feature type="region of interest" description="Disordered" evidence="1">
    <location>
        <begin position="128"/>
        <end position="178"/>
    </location>
</feature>
<evidence type="ECO:0000313" key="3">
    <source>
        <dbReference type="EMBL" id="MBK1656767.1"/>
    </source>
</evidence>
<evidence type="ECO:0000256" key="1">
    <source>
        <dbReference type="SAM" id="MobiDB-lite"/>
    </source>
</evidence>
<feature type="domain" description="DUF4142" evidence="2">
    <location>
        <begin position="239"/>
        <end position="369"/>
    </location>
</feature>
<dbReference type="Pfam" id="PF13628">
    <property type="entry name" value="DUF4142"/>
    <property type="match status" value="1"/>
</dbReference>
<feature type="region of interest" description="Disordered" evidence="1">
    <location>
        <begin position="18"/>
        <end position="37"/>
    </location>
</feature>
<name>A0ABS1CR48_9PROT</name>
<dbReference type="PANTHER" id="PTHR38593">
    <property type="entry name" value="BLR2558 PROTEIN"/>
    <property type="match status" value="1"/>
</dbReference>
<reference evidence="3 4" key="1">
    <citation type="journal article" date="2020" name="Microorganisms">
        <title>Osmotic Adaptation and Compatible Solute Biosynthesis of Phototrophic Bacteria as Revealed from Genome Analyses.</title>
        <authorList>
            <person name="Imhoff J.F."/>
            <person name="Rahn T."/>
            <person name="Kunzel S."/>
            <person name="Keller A."/>
            <person name="Neulinger S.C."/>
        </authorList>
    </citation>
    <scope>NUCLEOTIDE SEQUENCE [LARGE SCALE GENOMIC DNA]</scope>
    <source>
        <strain evidence="3 4">DSM 15382</strain>
    </source>
</reference>
<organism evidence="3 4">
    <name type="scientific">Paracraurococcus ruber</name>
    <dbReference type="NCBI Taxonomy" id="77675"/>
    <lineage>
        <taxon>Bacteria</taxon>
        <taxon>Pseudomonadati</taxon>
        <taxon>Pseudomonadota</taxon>
        <taxon>Alphaproteobacteria</taxon>
        <taxon>Acetobacterales</taxon>
        <taxon>Roseomonadaceae</taxon>
        <taxon>Paracraurococcus</taxon>
    </lineage>
</organism>
<protein>
    <recommendedName>
        <fullName evidence="2">DUF4142 domain-containing protein</fullName>
    </recommendedName>
</protein>
<keyword evidence="4" id="KW-1185">Reference proteome</keyword>
<accession>A0ABS1CR48</accession>
<evidence type="ECO:0000259" key="2">
    <source>
        <dbReference type="Pfam" id="PF13628"/>
    </source>
</evidence>
<sequence length="374" mass="40274">MLIIRHLIPGRKCAAVVGRRSRGGGGRRRGHDPARPAAWGPHIAAPDWLPPHGAPRPSCPAPPTFRAVVPAGRRVTKLDAVVPHCVAVADRAAARAAVAGGIGQVRLRLRRAGRPQVAWPATLPSVMPGQRWRHGKDPGHRRGLSPFPGGRHGGVSRDSTAAVRRAGGCRQGGRPEPKPVILVLRTGGRVDRPSRYSRRRNDPMDRRGILLGSAGLAALALSPRLALAQVRTVPTVSGTEYLAKTLMGGTLATQASTLALERAQNPKVKQFAGFEIAEQTALAQVLTNSENPRPVPLDADHMAVLKTLQSQTGAAFDRAFILSQIQQHQALLLTQQGYLENTNRSTDTQHIAVLARMSIQQHLTMLQEIQMMLT</sequence>
<gene>
    <name evidence="3" type="ORF">CKO45_00820</name>
</gene>
<feature type="compositionally biased region" description="Basic residues" evidence="1">
    <location>
        <begin position="19"/>
        <end position="30"/>
    </location>
</feature>
<dbReference type="Proteomes" id="UP000697995">
    <property type="component" value="Unassembled WGS sequence"/>
</dbReference>
<evidence type="ECO:0000313" key="4">
    <source>
        <dbReference type="Proteomes" id="UP000697995"/>
    </source>
</evidence>
<dbReference type="InterPro" id="IPR025419">
    <property type="entry name" value="DUF4142"/>
</dbReference>
<comment type="caution">
    <text evidence="3">The sequence shown here is derived from an EMBL/GenBank/DDBJ whole genome shotgun (WGS) entry which is preliminary data.</text>
</comment>
<proteinExistence type="predicted"/>
<dbReference type="Gene3D" id="1.20.1260.10">
    <property type="match status" value="1"/>
</dbReference>